<organism evidence="1">
    <name type="scientific">Ixodes ricinus</name>
    <name type="common">Common tick</name>
    <name type="synonym">Acarus ricinus</name>
    <dbReference type="NCBI Taxonomy" id="34613"/>
    <lineage>
        <taxon>Eukaryota</taxon>
        <taxon>Metazoa</taxon>
        <taxon>Ecdysozoa</taxon>
        <taxon>Arthropoda</taxon>
        <taxon>Chelicerata</taxon>
        <taxon>Arachnida</taxon>
        <taxon>Acari</taxon>
        <taxon>Parasitiformes</taxon>
        <taxon>Ixodida</taxon>
        <taxon>Ixodoidea</taxon>
        <taxon>Ixodidae</taxon>
        <taxon>Ixodinae</taxon>
        <taxon>Ixodes</taxon>
    </lineage>
</organism>
<protein>
    <submittedName>
        <fullName evidence="1">Putative secreted protein</fullName>
    </submittedName>
</protein>
<proteinExistence type="predicted"/>
<name>A0A147BJ95_IXORI</name>
<accession>A0A147BJ95</accession>
<reference evidence="1" key="1">
    <citation type="journal article" date="2018" name="PLoS Negl. Trop. Dis.">
        <title>Sialome diversity of ticks revealed by RNAseq of single tick salivary glands.</title>
        <authorList>
            <person name="Perner J."/>
            <person name="Kropackova S."/>
            <person name="Kopacek P."/>
            <person name="Ribeiro J.M."/>
        </authorList>
    </citation>
    <scope>NUCLEOTIDE SEQUENCE</scope>
    <source>
        <strain evidence="1">Siblings of single egg batch collected in Ceske Budejovice</strain>
        <tissue evidence="1">Salivary glands</tissue>
    </source>
</reference>
<dbReference type="EMBL" id="GEGO01004545">
    <property type="protein sequence ID" value="JAR90859.1"/>
    <property type="molecule type" value="Transcribed_RNA"/>
</dbReference>
<dbReference type="AlphaFoldDB" id="A0A147BJ95"/>
<feature type="non-terminal residue" evidence="1">
    <location>
        <position position="126"/>
    </location>
</feature>
<sequence length="126" mass="13735">MHGSMMIGSGWIRHSVGICAAAWLLSGTVMAFSQWLSGISIGGRGSFPGYSGSSPLLPSAVSKLNCDNSNCRSRCPWLYCYDCCTRATSRLSRASRRLSEKLAVIAFRIPGDLSFLLCRVRKQNPL</sequence>
<evidence type="ECO:0000313" key="1">
    <source>
        <dbReference type="EMBL" id="JAR90859.1"/>
    </source>
</evidence>